<dbReference type="AlphaFoldDB" id="A0A1I6QX31"/>
<name>A0A1I6QX31_9FLAO</name>
<evidence type="ECO:0000256" key="1">
    <source>
        <dbReference type="SAM" id="SignalP"/>
    </source>
</evidence>
<dbReference type="EMBL" id="FPAG01000002">
    <property type="protein sequence ID" value="SFS56798.1"/>
    <property type="molecule type" value="Genomic_DNA"/>
</dbReference>
<feature type="signal peptide" evidence="1">
    <location>
        <begin position="1"/>
        <end position="19"/>
    </location>
</feature>
<sequence length="251" mass="28719">MKTFIYALFCFICAFMIYGCDNDDDDNGNMTSQLPDNLPDVNNATFSNSTSITNNLYGPPPNEIYIYEGGEVGMEPEEEIILERRTSTREVMGVICIIQNDRVYVDDILIEDTDDWLAQDDDGNLWYFGEIASNYDDEGNFEDNEGSWESGVDDALAGYWLPANPIVGQKYYQEWYEDEAEDQAEVIAIGETVTIEIGTYENCIVTKDFTLLEPDEYELKYYAPGIGLIKEEKYEDEELTEIVELIEIIEK</sequence>
<protein>
    <recommendedName>
        <fullName evidence="4">SH3 domain-containing protein</fullName>
    </recommendedName>
</protein>
<evidence type="ECO:0000313" key="2">
    <source>
        <dbReference type="EMBL" id="SFS56798.1"/>
    </source>
</evidence>
<dbReference type="RefSeq" id="WP_139226607.1">
    <property type="nucleotide sequence ID" value="NZ_FPAG01000002.1"/>
</dbReference>
<organism evidence="2 3">
    <name type="scientific">Zhouia amylolytica</name>
    <dbReference type="NCBI Taxonomy" id="376730"/>
    <lineage>
        <taxon>Bacteria</taxon>
        <taxon>Pseudomonadati</taxon>
        <taxon>Bacteroidota</taxon>
        <taxon>Flavobacteriia</taxon>
        <taxon>Flavobacteriales</taxon>
        <taxon>Flavobacteriaceae</taxon>
        <taxon>Zhouia</taxon>
    </lineage>
</organism>
<dbReference type="PROSITE" id="PS51257">
    <property type="entry name" value="PROKAR_LIPOPROTEIN"/>
    <property type="match status" value="1"/>
</dbReference>
<feature type="chain" id="PRO_5010176744" description="SH3 domain-containing protein" evidence="1">
    <location>
        <begin position="20"/>
        <end position="251"/>
    </location>
</feature>
<dbReference type="Proteomes" id="UP000183209">
    <property type="component" value="Unassembled WGS sequence"/>
</dbReference>
<evidence type="ECO:0000313" key="3">
    <source>
        <dbReference type="Proteomes" id="UP000183209"/>
    </source>
</evidence>
<dbReference type="Gene3D" id="2.40.360.20">
    <property type="match status" value="1"/>
</dbReference>
<reference evidence="2 3" key="1">
    <citation type="submission" date="2016-10" db="EMBL/GenBank/DDBJ databases">
        <authorList>
            <person name="de Groot N.N."/>
        </authorList>
    </citation>
    <scope>NUCLEOTIDE SEQUENCE [LARGE SCALE GENOMIC DNA]</scope>
    <source>
        <strain evidence="2 3">CGMCC 1.6114</strain>
    </source>
</reference>
<dbReference type="OrthoDB" id="972683at2"/>
<evidence type="ECO:0008006" key="4">
    <source>
        <dbReference type="Google" id="ProtNLM"/>
    </source>
</evidence>
<gene>
    <name evidence="2" type="ORF">SAMN04487906_0935</name>
</gene>
<keyword evidence="1" id="KW-0732">Signal</keyword>
<proteinExistence type="predicted"/>
<accession>A0A1I6QX31</accession>